<feature type="region of interest" description="Disordered" evidence="1">
    <location>
        <begin position="1"/>
        <end position="30"/>
    </location>
</feature>
<protein>
    <submittedName>
        <fullName evidence="2">Uncharacterized protein</fullName>
    </submittedName>
</protein>
<feature type="compositionally biased region" description="Low complexity" evidence="1">
    <location>
        <begin position="9"/>
        <end position="30"/>
    </location>
</feature>
<evidence type="ECO:0000313" key="2">
    <source>
        <dbReference type="EMBL" id="KAK3860020.1"/>
    </source>
</evidence>
<dbReference type="EMBL" id="JAWQEG010004838">
    <property type="protein sequence ID" value="KAK3860020.1"/>
    <property type="molecule type" value="Genomic_DNA"/>
</dbReference>
<organism evidence="2 3">
    <name type="scientific">Petrolisthes cinctipes</name>
    <name type="common">Flat porcelain crab</name>
    <dbReference type="NCBI Taxonomy" id="88211"/>
    <lineage>
        <taxon>Eukaryota</taxon>
        <taxon>Metazoa</taxon>
        <taxon>Ecdysozoa</taxon>
        <taxon>Arthropoda</taxon>
        <taxon>Crustacea</taxon>
        <taxon>Multicrustacea</taxon>
        <taxon>Malacostraca</taxon>
        <taxon>Eumalacostraca</taxon>
        <taxon>Eucarida</taxon>
        <taxon>Decapoda</taxon>
        <taxon>Pleocyemata</taxon>
        <taxon>Anomura</taxon>
        <taxon>Galatheoidea</taxon>
        <taxon>Porcellanidae</taxon>
        <taxon>Petrolisthes</taxon>
    </lineage>
</organism>
<gene>
    <name evidence="2" type="ORF">Pcinc_033900</name>
</gene>
<comment type="caution">
    <text evidence="2">The sequence shown here is derived from an EMBL/GenBank/DDBJ whole genome shotgun (WGS) entry which is preliminary data.</text>
</comment>
<dbReference type="AlphaFoldDB" id="A0AAE1K0Y4"/>
<keyword evidence="3" id="KW-1185">Reference proteome</keyword>
<dbReference type="Proteomes" id="UP001286313">
    <property type="component" value="Unassembled WGS sequence"/>
</dbReference>
<name>A0AAE1K0Y4_PETCI</name>
<proteinExistence type="predicted"/>
<accession>A0AAE1K0Y4</accession>
<sequence>MGCAARAIPTPSTYRTTSTNNTTSTFTTSTPSLTTPDMKFVELYKRINNYYYYYHYHYHYNYYYTSINSYY</sequence>
<evidence type="ECO:0000313" key="3">
    <source>
        <dbReference type="Proteomes" id="UP001286313"/>
    </source>
</evidence>
<evidence type="ECO:0000256" key="1">
    <source>
        <dbReference type="SAM" id="MobiDB-lite"/>
    </source>
</evidence>
<reference evidence="2" key="1">
    <citation type="submission" date="2023-10" db="EMBL/GenBank/DDBJ databases">
        <title>Genome assemblies of two species of porcelain crab, Petrolisthes cinctipes and Petrolisthes manimaculis (Anomura: Porcellanidae).</title>
        <authorList>
            <person name="Angst P."/>
        </authorList>
    </citation>
    <scope>NUCLEOTIDE SEQUENCE</scope>
    <source>
        <strain evidence="2">PB745_01</strain>
        <tissue evidence="2">Gill</tissue>
    </source>
</reference>